<keyword evidence="1" id="KW-1133">Transmembrane helix</keyword>
<feature type="transmembrane region" description="Helical" evidence="1">
    <location>
        <begin position="21"/>
        <end position="45"/>
    </location>
</feature>
<feature type="transmembrane region" description="Helical" evidence="1">
    <location>
        <begin position="51"/>
        <end position="77"/>
    </location>
</feature>
<dbReference type="Proteomes" id="UP000430146">
    <property type="component" value="Unassembled WGS sequence"/>
</dbReference>
<feature type="transmembrane region" description="Helical" evidence="1">
    <location>
        <begin position="364"/>
        <end position="384"/>
    </location>
</feature>
<dbReference type="AlphaFoldDB" id="A0A5S9R4A5"/>
<feature type="transmembrane region" description="Helical" evidence="1">
    <location>
        <begin position="184"/>
        <end position="205"/>
    </location>
</feature>
<accession>A0A5S9R4A5</accession>
<name>A0A5S9R4A5_MYCVN</name>
<protein>
    <recommendedName>
        <fullName evidence="4">Polysaccharide biosynthesis protein</fullName>
    </recommendedName>
</protein>
<evidence type="ECO:0008006" key="4">
    <source>
        <dbReference type="Google" id="ProtNLM"/>
    </source>
</evidence>
<keyword evidence="1" id="KW-0472">Membrane</keyword>
<feature type="transmembrane region" description="Helical" evidence="1">
    <location>
        <begin position="125"/>
        <end position="147"/>
    </location>
</feature>
<feature type="transmembrane region" description="Helical" evidence="1">
    <location>
        <begin position="226"/>
        <end position="253"/>
    </location>
</feature>
<organism evidence="2 3">
    <name type="scientific">Mycolicibacterium vanbaalenii</name>
    <name type="common">Mycobacterium vanbaalenii</name>
    <dbReference type="NCBI Taxonomy" id="110539"/>
    <lineage>
        <taxon>Bacteria</taxon>
        <taxon>Bacillati</taxon>
        <taxon>Actinomycetota</taxon>
        <taxon>Actinomycetes</taxon>
        <taxon>Mycobacteriales</taxon>
        <taxon>Mycobacteriaceae</taxon>
        <taxon>Mycolicibacterium</taxon>
    </lineage>
</organism>
<dbReference type="EMBL" id="CACSIP010000034">
    <property type="protein sequence ID" value="CAA0128238.1"/>
    <property type="molecule type" value="Genomic_DNA"/>
</dbReference>
<feature type="transmembrane region" description="Helical" evidence="1">
    <location>
        <begin position="265"/>
        <end position="282"/>
    </location>
</feature>
<feature type="transmembrane region" description="Helical" evidence="1">
    <location>
        <begin position="98"/>
        <end position="119"/>
    </location>
</feature>
<evidence type="ECO:0000313" key="2">
    <source>
        <dbReference type="EMBL" id="CAA0128238.1"/>
    </source>
</evidence>
<reference evidence="2 3" key="1">
    <citation type="submission" date="2019-11" db="EMBL/GenBank/DDBJ databases">
        <authorList>
            <person name="Holert J."/>
        </authorList>
    </citation>
    <scope>NUCLEOTIDE SEQUENCE [LARGE SCALE GENOMIC DNA]</scope>
    <source>
        <strain evidence="2">BC8_1</strain>
    </source>
</reference>
<proteinExistence type="predicted"/>
<feature type="transmembrane region" description="Helical" evidence="1">
    <location>
        <begin position="390"/>
        <end position="410"/>
    </location>
</feature>
<gene>
    <name evidence="2" type="ORF">AELLOGFF_01217</name>
</gene>
<evidence type="ECO:0000313" key="3">
    <source>
        <dbReference type="Proteomes" id="UP000430146"/>
    </source>
</evidence>
<feature type="transmembrane region" description="Helical" evidence="1">
    <location>
        <begin position="294"/>
        <end position="316"/>
    </location>
</feature>
<evidence type="ECO:0000256" key="1">
    <source>
        <dbReference type="SAM" id="Phobius"/>
    </source>
</evidence>
<feature type="transmembrane region" description="Helical" evidence="1">
    <location>
        <begin position="328"/>
        <end position="352"/>
    </location>
</feature>
<keyword evidence="3" id="KW-1185">Reference proteome</keyword>
<feature type="transmembrane region" description="Helical" evidence="1">
    <location>
        <begin position="159"/>
        <end position="178"/>
    </location>
</feature>
<sequence length="432" mass="43902">MLHRLRALFERSYSLVRSGALRLVGFALSVLVLAAASLAAIPAMIAASGDAAWGAIALGQVIGTVGGVAVGYGWGWFGPARVAQYDPTARRTEYVESVIARGVLAPPVCAIAAILAYVLASSTPLFAVAGAVSATCMGLSASWYFVGLSRPFMMFAIETIPRAAGTGAGVILMTMGHSALMGPLGMFCGLIAALAFSSIWILWAAKREGAASGNRRPLRTILLLNRHGVASALGSAAYIAAPLAIVSVVAPSIQPAFALADRVKGLVFVASAPAAAVLQGWVPRASEAARVRRANIALFSAGVFAVFLGVGTAAVAPGLVSWLGNGQISVSWIVVVLMAGCVAITLFQNVLERAALATFGRLRAAVKAVALGSLVGLPLVGIGARQLGTAGAMAGVLAGLLASVAVELVTHLRVVREAHRSNASSQGSAAGE</sequence>
<keyword evidence="1" id="KW-0812">Transmembrane</keyword>